<dbReference type="AlphaFoldDB" id="A0A810Q1N0"/>
<evidence type="ECO:0008006" key="3">
    <source>
        <dbReference type="Google" id="ProtNLM"/>
    </source>
</evidence>
<dbReference type="KEGG" id="vfa:MM35RIKEN_23240"/>
<evidence type="ECO:0000313" key="1">
    <source>
        <dbReference type="EMBL" id="BCK80132.1"/>
    </source>
</evidence>
<organism evidence="1 2">
    <name type="scientific">Vescimonas fastidiosa</name>
    <dbReference type="NCBI Taxonomy" id="2714353"/>
    <lineage>
        <taxon>Bacteria</taxon>
        <taxon>Bacillati</taxon>
        <taxon>Bacillota</taxon>
        <taxon>Clostridia</taxon>
        <taxon>Eubacteriales</taxon>
        <taxon>Oscillospiraceae</taxon>
        <taxon>Vescimonas</taxon>
    </lineage>
</organism>
<keyword evidence="1" id="KW-0614">Plasmid</keyword>
<sequence>MSGGSGLFYFVVLCSYANFRTSYKRIDGISYTIYPGEWIMSVEELSRYFRTRFRRQTLTALEGLQKKGLISFLVLGHGKLVKFKIRGWRRHNTILDYNAPCQKDTGFFFFPVSTATELVSAGHCSEMDAVLDLWLNTVYNDPQVLGSDVGPVVYLRNGTGCPLVSYAELASRWGVSKATAGRYLKRMAERGYLQLAAFPGTHGTTIYLQNYLSTMFQISDIVVDKEEIAMSLGIKLELQEETALTTTVTSGSNETGSVSEMNRHRIERKMREILVAQGLPCASCPKSKYMLLPLSDDCEVTIEGGPPLRRWLQLVVTCGDAQEVYHFELRLHPTGMRGDKEVER</sequence>
<dbReference type="EMBL" id="AP023417">
    <property type="protein sequence ID" value="BCK80132.1"/>
    <property type="molecule type" value="Genomic_DNA"/>
</dbReference>
<evidence type="ECO:0000313" key="2">
    <source>
        <dbReference type="Proteomes" id="UP000681343"/>
    </source>
</evidence>
<name>A0A810Q1N0_9FIRM</name>
<gene>
    <name evidence="1" type="ORF">MM35RIKEN_23240</name>
</gene>
<geneLocation type="plasmid" evidence="1 2">
    <name>pMM35_02</name>
</geneLocation>
<accession>A0A810Q1N0</accession>
<proteinExistence type="predicted"/>
<dbReference type="Proteomes" id="UP000681343">
    <property type="component" value="Plasmid pMM35_02"/>
</dbReference>
<protein>
    <recommendedName>
        <fullName evidence="3">MarR family transcriptional regulator</fullName>
    </recommendedName>
</protein>
<keyword evidence="2" id="KW-1185">Reference proteome</keyword>
<reference evidence="1" key="1">
    <citation type="submission" date="2020-09" db="EMBL/GenBank/DDBJ databases">
        <title>New species isolated from human feces.</title>
        <authorList>
            <person name="Kitahara M."/>
            <person name="Shigeno Y."/>
            <person name="Shime M."/>
            <person name="Matsumoto Y."/>
            <person name="Nakamura S."/>
            <person name="Motooka D."/>
            <person name="Fukuoka S."/>
            <person name="Nishikawa H."/>
            <person name="Benno Y."/>
        </authorList>
    </citation>
    <scope>NUCLEOTIDE SEQUENCE</scope>
    <source>
        <strain evidence="1">MM35</strain>
        <plasmid evidence="1">pMM35_02</plasmid>
    </source>
</reference>